<sequence length="1012" mass="105131">MAKFPLGICLMFMITTSTIYEVQGHFLLDHYMKKIPKISSEFEPFAFKGILSFIDHLEGLCPLKVEYKEFFTKLKDFMAFINSASGSSAEFHTQLKTKSEELFKAITKMGGTAGASAHTTKLIESLVSMGKTLAEYKRSGSQTLTSEQRTELVTSMSRWAQTIGQFVKSVTETNGGGNIDLKSLGCGGATGISTSMETGSTATGSTSMETGSTGGSGSPSGDTGSPSAETGSPAGSESGSPSNETPVEGGSGSPSGSPSDSSSGAGSTGGSESSAEAESTAGAGSGAGAGETPGAAGPSGSPTDSPTESEESSKDESSKDESSKDESSKDESSKDESSKDESSKDESSKDDSSKDESSKDENSKDESSKDESSKDESSKDESSKDESSKDESSKDESSKDESSKDESSKDESSKDESSKDESSKDESSKDESSKDESSKGESSAESGESSKEASGGSSTETQSETGAESGSTAGGPSGEPSGDAGAGAPSGSTSDMSAGGASASGGASETSTQTSAEGESSMNSGGSYADTTGGSAEGSASSPSGSASGSSETSSITGSENSSYQAGGSSAGGPSGSTTEQSSEAGAAGSTEGGSGASVNQSVKGKVGATSYEERFGLYRLQTWSSHHSSTRLIRKKTFPQRLAVRMSASSTLPMNLQRSKKVWIWTECKEVMTTAVERGWNTFVFSSDSLQLSDDWSSVALVDALFIDERQVTDGTGRVVAAVFEVSTPEELQMLKIENEQAENIVLGLLDWKSIPAENLVAALQGSEKTVFAISSTPSEAKLYLEALEHGLGGIILKTEDVKAVLDLKEYFDKRGEESDTLSLTEATITRIEMVGMGDRVCVDLCSLMRPGEGLLVGSFARGLFLVHSECLESNYIASRPFRVNAGPVHAYVAVPGGRTCYLSELRTGRQVIVVDQKGKQRTAVVGRVKIEKRPLILVEAKLSGEEDETSFSTILQNAETVALVTPHQVNSSGKTAVPVTSLKLGDQVLIRLQGGARHTGIEIQEFIVEN</sequence>
<dbReference type="Proteomes" id="UP001295469">
    <property type="component" value="Chromosome A06"/>
</dbReference>
<dbReference type="Pfam" id="PF06746">
    <property type="entry name" value="DUF1216"/>
    <property type="match status" value="1"/>
</dbReference>
<evidence type="ECO:0000256" key="2">
    <source>
        <dbReference type="ARBA" id="ARBA00023141"/>
    </source>
</evidence>
<organism evidence="8">
    <name type="scientific">Brassica napus</name>
    <name type="common">Rape</name>
    <dbReference type="NCBI Taxonomy" id="3708"/>
    <lineage>
        <taxon>Eukaryota</taxon>
        <taxon>Viridiplantae</taxon>
        <taxon>Streptophyta</taxon>
        <taxon>Embryophyta</taxon>
        <taxon>Tracheophyta</taxon>
        <taxon>Spermatophyta</taxon>
        <taxon>Magnoliopsida</taxon>
        <taxon>eudicotyledons</taxon>
        <taxon>Gunneridae</taxon>
        <taxon>Pentapetalae</taxon>
        <taxon>rosids</taxon>
        <taxon>malvids</taxon>
        <taxon>Brassicales</taxon>
        <taxon>Brassicaceae</taxon>
        <taxon>Brassiceae</taxon>
        <taxon>Brassica</taxon>
    </lineage>
</organism>
<gene>
    <name evidence="8" type="ORF">DARMORV10_A06P40350.1</name>
</gene>
<feature type="compositionally biased region" description="Low complexity" evidence="3">
    <location>
        <begin position="532"/>
        <end position="568"/>
    </location>
</feature>
<feature type="compositionally biased region" description="Low complexity" evidence="3">
    <location>
        <begin position="440"/>
        <end position="471"/>
    </location>
</feature>
<feature type="chain" id="PRO_5032534519" evidence="4">
    <location>
        <begin position="25"/>
        <end position="1012"/>
    </location>
</feature>
<evidence type="ECO:0000256" key="4">
    <source>
        <dbReference type="SAM" id="SignalP"/>
    </source>
</evidence>
<evidence type="ECO:0000259" key="5">
    <source>
        <dbReference type="Pfam" id="PF01959"/>
    </source>
</evidence>
<feature type="domain" description="3-dehydroquinate synthase C-terminal" evidence="7">
    <location>
        <begin position="828"/>
        <end position="1012"/>
    </location>
</feature>
<keyword evidence="4" id="KW-0732">Signal</keyword>
<evidence type="ECO:0000259" key="7">
    <source>
        <dbReference type="Pfam" id="PF26558"/>
    </source>
</evidence>
<dbReference type="Pfam" id="PF26558">
    <property type="entry name" value="DHQS_2nd"/>
    <property type="match status" value="1"/>
</dbReference>
<dbReference type="AlphaFoldDB" id="A0A816SMR7"/>
<feature type="region of interest" description="Disordered" evidence="3">
    <location>
        <begin position="195"/>
        <end position="603"/>
    </location>
</feature>
<evidence type="ECO:0000256" key="3">
    <source>
        <dbReference type="SAM" id="MobiDB-lite"/>
    </source>
</evidence>
<dbReference type="GO" id="GO:0008652">
    <property type="term" value="P:amino acid biosynthetic process"/>
    <property type="evidence" value="ECO:0007669"/>
    <property type="project" value="UniProtKB-KW"/>
</dbReference>
<feature type="signal peptide" evidence="4">
    <location>
        <begin position="1"/>
        <end position="24"/>
    </location>
</feature>
<name>A0A816SMR7_BRANA</name>
<evidence type="ECO:0000259" key="6">
    <source>
        <dbReference type="Pfam" id="PF06746"/>
    </source>
</evidence>
<evidence type="ECO:0000256" key="1">
    <source>
        <dbReference type="ARBA" id="ARBA00022605"/>
    </source>
</evidence>
<dbReference type="InterPro" id="IPR030960">
    <property type="entry name" value="DHQS/DOIS_N"/>
</dbReference>
<dbReference type="Pfam" id="PF01959">
    <property type="entry name" value="DHQS"/>
    <property type="match status" value="1"/>
</dbReference>
<dbReference type="PANTHER" id="PTHR33563:SF1">
    <property type="entry name" value="3-DEHYDROQUINATE SYNTHASE"/>
    <property type="match status" value="1"/>
</dbReference>
<keyword evidence="2" id="KW-0057">Aromatic amino acid biosynthesis</keyword>
<dbReference type="InterPro" id="IPR056179">
    <property type="entry name" value="DHQS_C"/>
</dbReference>
<dbReference type="InterPro" id="IPR009605">
    <property type="entry name" value="DUF1216"/>
</dbReference>
<feature type="domain" description="DUF1216" evidence="6">
    <location>
        <begin position="70"/>
        <end position="173"/>
    </location>
</feature>
<feature type="compositionally biased region" description="Low complexity" evidence="3">
    <location>
        <begin position="292"/>
        <end position="306"/>
    </location>
</feature>
<feature type="compositionally biased region" description="Low complexity" evidence="3">
    <location>
        <begin position="195"/>
        <end position="211"/>
    </location>
</feature>
<accession>A0A816SMR7</accession>
<evidence type="ECO:0000313" key="8">
    <source>
        <dbReference type="EMBL" id="CAF2089959.1"/>
    </source>
</evidence>
<proteinExistence type="predicted"/>
<reference evidence="8" key="1">
    <citation type="submission" date="2021-01" db="EMBL/GenBank/DDBJ databases">
        <authorList>
            <consortium name="Genoscope - CEA"/>
            <person name="William W."/>
        </authorList>
    </citation>
    <scope>NUCLEOTIDE SEQUENCE</scope>
</reference>
<dbReference type="EMBL" id="HG994360">
    <property type="protein sequence ID" value="CAF2089959.1"/>
    <property type="molecule type" value="Genomic_DNA"/>
</dbReference>
<feature type="domain" description="3-dehydroquinate synthase N-terminal" evidence="5">
    <location>
        <begin position="661"/>
        <end position="813"/>
    </location>
</feature>
<feature type="compositionally biased region" description="Low complexity" evidence="3">
    <location>
        <begin position="478"/>
        <end position="521"/>
    </location>
</feature>
<keyword evidence="1" id="KW-0028">Amino-acid biosynthesis</keyword>
<feature type="compositionally biased region" description="Basic and acidic residues" evidence="3">
    <location>
        <begin position="311"/>
        <end position="439"/>
    </location>
</feature>
<dbReference type="GO" id="GO:0003856">
    <property type="term" value="F:3-dehydroquinate synthase activity"/>
    <property type="evidence" value="ECO:0007669"/>
    <property type="project" value="InterPro"/>
</dbReference>
<dbReference type="GO" id="GO:0009073">
    <property type="term" value="P:aromatic amino acid family biosynthetic process"/>
    <property type="evidence" value="ECO:0007669"/>
    <property type="project" value="UniProtKB-KW"/>
</dbReference>
<dbReference type="GO" id="GO:0016491">
    <property type="term" value="F:oxidoreductase activity"/>
    <property type="evidence" value="ECO:0007669"/>
    <property type="project" value="InterPro"/>
</dbReference>
<feature type="compositionally biased region" description="Low complexity" evidence="3">
    <location>
        <begin position="254"/>
        <end position="282"/>
    </location>
</feature>
<dbReference type="PANTHER" id="PTHR33563">
    <property type="match status" value="1"/>
</dbReference>
<dbReference type="InterPro" id="IPR002812">
    <property type="entry name" value="DHQS"/>
</dbReference>
<feature type="compositionally biased region" description="Low complexity" evidence="3">
    <location>
        <begin position="219"/>
        <end position="242"/>
    </location>
</feature>
<protein>
    <submittedName>
        <fullName evidence="8">(rape) hypothetical protein</fullName>
    </submittedName>
</protein>